<dbReference type="Proteomes" id="UP001597353">
    <property type="component" value="Unassembled WGS sequence"/>
</dbReference>
<sequence>MTRSTGMAAGQSAHLRARRVALWLMAGVVLACYAVPYLLLHEVTAWYGSFLFWCLAGLVVIFLNLVAMAPFRDNESPNERQGE</sequence>
<accession>A0ABW4RZT5</accession>
<name>A0ABW4RZT5_9RHOB</name>
<comment type="caution">
    <text evidence="2">The sequence shown here is derived from an EMBL/GenBank/DDBJ whole genome shotgun (WGS) entry which is preliminary data.</text>
</comment>
<keyword evidence="1" id="KW-0812">Transmembrane</keyword>
<organism evidence="2 3">
    <name type="scientific">Halodurantibacterium flavum</name>
    <dbReference type="NCBI Taxonomy" id="1382802"/>
    <lineage>
        <taxon>Bacteria</taxon>
        <taxon>Pseudomonadati</taxon>
        <taxon>Pseudomonadota</taxon>
        <taxon>Alphaproteobacteria</taxon>
        <taxon>Rhodobacterales</taxon>
        <taxon>Paracoccaceae</taxon>
        <taxon>Halodurantibacterium</taxon>
    </lineage>
</organism>
<dbReference type="EMBL" id="JBHUGH010000001">
    <property type="protein sequence ID" value="MFD1910825.1"/>
    <property type="molecule type" value="Genomic_DNA"/>
</dbReference>
<evidence type="ECO:0008006" key="4">
    <source>
        <dbReference type="Google" id="ProtNLM"/>
    </source>
</evidence>
<feature type="transmembrane region" description="Helical" evidence="1">
    <location>
        <begin position="20"/>
        <end position="39"/>
    </location>
</feature>
<dbReference type="RefSeq" id="WP_390258785.1">
    <property type="nucleotide sequence ID" value="NZ_JBHUGH010000001.1"/>
</dbReference>
<evidence type="ECO:0000313" key="2">
    <source>
        <dbReference type="EMBL" id="MFD1910825.1"/>
    </source>
</evidence>
<proteinExistence type="predicted"/>
<protein>
    <recommendedName>
        <fullName evidence="4">DUF3311 domain-containing protein</fullName>
    </recommendedName>
</protein>
<evidence type="ECO:0000256" key="1">
    <source>
        <dbReference type="SAM" id="Phobius"/>
    </source>
</evidence>
<dbReference type="PROSITE" id="PS51257">
    <property type="entry name" value="PROKAR_LIPOPROTEIN"/>
    <property type="match status" value="1"/>
</dbReference>
<gene>
    <name evidence="2" type="ORF">ACFSGJ_01190</name>
</gene>
<evidence type="ECO:0000313" key="3">
    <source>
        <dbReference type="Proteomes" id="UP001597353"/>
    </source>
</evidence>
<keyword evidence="3" id="KW-1185">Reference proteome</keyword>
<keyword evidence="1" id="KW-0472">Membrane</keyword>
<feature type="transmembrane region" description="Helical" evidence="1">
    <location>
        <begin position="45"/>
        <end position="67"/>
    </location>
</feature>
<reference evidence="3" key="1">
    <citation type="journal article" date="2019" name="Int. J. Syst. Evol. Microbiol.">
        <title>The Global Catalogue of Microorganisms (GCM) 10K type strain sequencing project: providing services to taxonomists for standard genome sequencing and annotation.</title>
        <authorList>
            <consortium name="The Broad Institute Genomics Platform"/>
            <consortium name="The Broad Institute Genome Sequencing Center for Infectious Disease"/>
            <person name="Wu L."/>
            <person name="Ma J."/>
        </authorList>
    </citation>
    <scope>NUCLEOTIDE SEQUENCE [LARGE SCALE GENOMIC DNA]</scope>
    <source>
        <strain evidence="3">CGMCC 4.7242</strain>
    </source>
</reference>
<keyword evidence="1" id="KW-1133">Transmembrane helix</keyword>